<keyword evidence="3" id="KW-1185">Reference proteome</keyword>
<keyword evidence="1" id="KW-0812">Transmembrane</keyword>
<name>A0A2P8EDL8_9BACT</name>
<protein>
    <submittedName>
        <fullName evidence="2">Uncharacterized protein</fullName>
    </submittedName>
</protein>
<evidence type="ECO:0000313" key="2">
    <source>
        <dbReference type="EMBL" id="PSL07524.1"/>
    </source>
</evidence>
<keyword evidence="1" id="KW-1133">Transmembrane helix</keyword>
<dbReference type="EMBL" id="PYGF01000001">
    <property type="protein sequence ID" value="PSL07524.1"/>
    <property type="molecule type" value="Genomic_DNA"/>
</dbReference>
<evidence type="ECO:0000313" key="3">
    <source>
        <dbReference type="Proteomes" id="UP000240708"/>
    </source>
</evidence>
<feature type="transmembrane region" description="Helical" evidence="1">
    <location>
        <begin position="172"/>
        <end position="189"/>
    </location>
</feature>
<keyword evidence="1" id="KW-0472">Membrane</keyword>
<dbReference type="AlphaFoldDB" id="A0A2P8EDL8"/>
<comment type="caution">
    <text evidence="2">The sequence shown here is derived from an EMBL/GenBank/DDBJ whole genome shotgun (WGS) entry which is preliminary data.</text>
</comment>
<evidence type="ECO:0000256" key="1">
    <source>
        <dbReference type="SAM" id="Phobius"/>
    </source>
</evidence>
<reference evidence="2 3" key="1">
    <citation type="submission" date="2018-03" db="EMBL/GenBank/DDBJ databases">
        <title>Genomic Encyclopedia of Archaeal and Bacterial Type Strains, Phase II (KMG-II): from individual species to whole genera.</title>
        <authorList>
            <person name="Goeker M."/>
        </authorList>
    </citation>
    <scope>NUCLEOTIDE SEQUENCE [LARGE SCALE GENOMIC DNA]</scope>
    <source>
        <strain evidence="2 3">DSM 28057</strain>
    </source>
</reference>
<gene>
    <name evidence="2" type="ORF">CLV48_101456</name>
</gene>
<dbReference type="Proteomes" id="UP000240708">
    <property type="component" value="Unassembled WGS sequence"/>
</dbReference>
<sequence>MNRYKIKFDFPRKICSPKDYRRRYHLMKSFFENFIYTKNKIVNKILFCKFFYNKNFDNRFFMHYFDCAESTKRTLKLNMNNLKNYSNLTFALLFLVALVASVVMLQLKYHETQALNEEERIAYIEVESTEDYFATNEAFYFIDEELIQNPGVSSQNASIGFNFPFFGSPNKIQLILTQLIFAFICLLIATKFQIETSIYEFFHKDENGMVWFDNSSSEITHNLTIYTGIIFKVVGISCGFLSLFVFVF</sequence>
<accession>A0A2P8EDL8</accession>
<organism evidence="2 3">
    <name type="scientific">Cecembia rubra</name>
    <dbReference type="NCBI Taxonomy" id="1485585"/>
    <lineage>
        <taxon>Bacteria</taxon>
        <taxon>Pseudomonadati</taxon>
        <taxon>Bacteroidota</taxon>
        <taxon>Cytophagia</taxon>
        <taxon>Cytophagales</taxon>
        <taxon>Cyclobacteriaceae</taxon>
        <taxon>Cecembia</taxon>
    </lineage>
</organism>
<feature type="transmembrane region" description="Helical" evidence="1">
    <location>
        <begin position="85"/>
        <end position="107"/>
    </location>
</feature>
<proteinExistence type="predicted"/>
<feature type="transmembrane region" description="Helical" evidence="1">
    <location>
        <begin position="223"/>
        <end position="247"/>
    </location>
</feature>